<feature type="compositionally biased region" description="Basic and acidic residues" evidence="1">
    <location>
        <begin position="265"/>
        <end position="276"/>
    </location>
</feature>
<reference evidence="2 3" key="1">
    <citation type="submission" date="2016-05" db="EMBL/GenBank/DDBJ databases">
        <title>A degradative enzymes factory behind the ericoid mycorrhizal symbiosis.</title>
        <authorList>
            <consortium name="DOE Joint Genome Institute"/>
            <person name="Martino E."/>
            <person name="Morin E."/>
            <person name="Grelet G."/>
            <person name="Kuo A."/>
            <person name="Kohler A."/>
            <person name="Daghino S."/>
            <person name="Barry K."/>
            <person name="Choi C."/>
            <person name="Cichocki N."/>
            <person name="Clum A."/>
            <person name="Copeland A."/>
            <person name="Hainaut M."/>
            <person name="Haridas S."/>
            <person name="Labutti K."/>
            <person name="Lindquist E."/>
            <person name="Lipzen A."/>
            <person name="Khouja H.-R."/>
            <person name="Murat C."/>
            <person name="Ohm R."/>
            <person name="Olson A."/>
            <person name="Spatafora J."/>
            <person name="Veneault-Fourrey C."/>
            <person name="Henrissat B."/>
            <person name="Grigoriev I."/>
            <person name="Martin F."/>
            <person name="Perotto S."/>
        </authorList>
    </citation>
    <scope>NUCLEOTIDE SEQUENCE [LARGE SCALE GENOMIC DNA]</scope>
    <source>
        <strain evidence="2 3">UAMH 7357</strain>
    </source>
</reference>
<dbReference type="Proteomes" id="UP000235672">
    <property type="component" value="Unassembled WGS sequence"/>
</dbReference>
<feature type="compositionally biased region" description="Polar residues" evidence="1">
    <location>
        <begin position="136"/>
        <end position="148"/>
    </location>
</feature>
<evidence type="ECO:0000313" key="2">
    <source>
        <dbReference type="EMBL" id="PMD20390.1"/>
    </source>
</evidence>
<organism evidence="2 3">
    <name type="scientific">Hyaloscypha hepaticicola</name>
    <dbReference type="NCBI Taxonomy" id="2082293"/>
    <lineage>
        <taxon>Eukaryota</taxon>
        <taxon>Fungi</taxon>
        <taxon>Dikarya</taxon>
        <taxon>Ascomycota</taxon>
        <taxon>Pezizomycotina</taxon>
        <taxon>Leotiomycetes</taxon>
        <taxon>Helotiales</taxon>
        <taxon>Hyaloscyphaceae</taxon>
        <taxon>Hyaloscypha</taxon>
    </lineage>
</organism>
<evidence type="ECO:0000256" key="1">
    <source>
        <dbReference type="SAM" id="MobiDB-lite"/>
    </source>
</evidence>
<dbReference type="AlphaFoldDB" id="A0A2J6Q281"/>
<protein>
    <submittedName>
        <fullName evidence="2">Uncharacterized protein</fullName>
    </submittedName>
</protein>
<gene>
    <name evidence="2" type="ORF">NA56DRAFT_723032</name>
</gene>
<dbReference type="OrthoDB" id="3541274at2759"/>
<accession>A0A2J6Q281</accession>
<name>A0A2J6Q281_9HELO</name>
<feature type="region of interest" description="Disordered" evidence="1">
    <location>
        <begin position="233"/>
        <end position="284"/>
    </location>
</feature>
<keyword evidence="3" id="KW-1185">Reference proteome</keyword>
<sequence length="414" mass="47807">MEKKHTILIEMEHFETLTIRKPGSWFHGWTIPNFPWTFSENPKEDLAITFETFRAILSDLNEGARVNGDIEKYKAEELYYHFLLHYFPGSQQIPVLRRRHSNPNAIDAQAELLTDDDGSLIWPSLPSIPRRRTALDESSQTVVRNSEPSECFEDPATSQTSTSDMQDSNSDIASLIASLLAPSNPEEDVETQITDTKDILTAQTKEIFDLGSGRNDEDPIPVRINPEFEDYDRNRLKRKSSSDDTPIWPHYYEPGPLRNSKRFKSTSDDNSAREQPVDQEMVDLSSRRRNCTDRTLEVPTHEHIEYALMEANTKMLPEGVDSPTNPFLVLQKQRTKRIPAWLKLAEAVNNARSTLDGDDLELFERLVSTSRPVHEVEELIQKWRDGRLDNFKQLREEASRAFSWRERAEQMDES</sequence>
<feature type="region of interest" description="Disordered" evidence="1">
    <location>
        <begin position="132"/>
        <end position="168"/>
    </location>
</feature>
<feature type="compositionally biased region" description="Low complexity" evidence="1">
    <location>
        <begin position="157"/>
        <end position="168"/>
    </location>
</feature>
<dbReference type="EMBL" id="KZ613485">
    <property type="protein sequence ID" value="PMD20390.1"/>
    <property type="molecule type" value="Genomic_DNA"/>
</dbReference>
<proteinExistence type="predicted"/>
<evidence type="ECO:0000313" key="3">
    <source>
        <dbReference type="Proteomes" id="UP000235672"/>
    </source>
</evidence>